<sequence length="925" mass="97189">MSWTSRLRRALPRPSRRRIVAGSAALVLVAGLVGWVVWPERDAWTTQDEMITVVTGPERNENVALDARLYLPRDRDGKVPAVLLAHGFGGTKESVSSDAESLAERGYAVLTYTAQGFGRSGGQIHLNSPDYEIRDAQGLLDWLAARPEIQTDAAGDPRVGVVGGSYGGALALMLAGQDPRVDAIVPSITWNDLTNVFLPQSADTSATGVFKKGWAGVFFGNGGAVPTGDDAADLAAGPPVGMTVDPACGRFAADVCKAYLDVATTGDPDRSTLDLLRRSSPAATVGQIKAPTLLVQGAVDTLFPLSEADANARSIAAAGTPVRVAWFTGGHDGGAGPQSDQDRVKFLTVQWLDHYVKGEGEAPSDNFTYSRVAGFSALDRGLVTNGYSADAYPGLAGTGRTRLELQGPAQPIANPPNGNPGAISSLPGTGGRLSQLLSGVAADIPGQFARFETPPVGSAIDVVGSPTVRLRAASPTGEATLFVKLYDVDESGAPTLSAGLVAPVRLTDLPASVDEAEERTIQLPAIVRRIEAGHTVRVVVATTDQAFLSPVAPATYTVQVASALELPTAVGTPIANPQTVWRYVLAGLLVAIAIGLVVVLLVRRRRLRRGQTPTVPEHAETPLVVSGLRKAYGDGFVAVEEISFTVQRGQVVGLLGPNGAGKTTTLRVLMGLTMPTAGEALVFGHKLVPGSPVLSRVGALVEGPGFLPHLTGLENLQAYWKATGRPWADARFDEALEIAGLGDSVHRRTKKYSHGMRQRLAIAQAMLGLPELLVLDEPTDGLDPPQIAEMRRVLKRYATDGRAVLVSSHLLAEVEQTCTHAVVVNKGRIVASGPVEDIVGDSPSVQLEVSDVPAAERVLDELGVRSVLPDGPSGLIVDMNGTPRSEVVASLVRAGVAVDRVVPRRRLEDAFLALVGENSRGSGDR</sequence>
<dbReference type="InterPro" id="IPR017871">
    <property type="entry name" value="ABC_transporter-like_CS"/>
</dbReference>
<dbReference type="EMBL" id="JAMYJR010000031">
    <property type="protein sequence ID" value="MCO8274377.1"/>
    <property type="molecule type" value="Genomic_DNA"/>
</dbReference>
<keyword evidence="6" id="KW-0472">Membrane</keyword>
<comment type="similarity">
    <text evidence="1">Belongs to the ABC transporter superfamily.</text>
</comment>
<dbReference type="PANTHER" id="PTHR43335:SF4">
    <property type="entry name" value="ABC TRANSPORTER, ATP-BINDING PROTEIN"/>
    <property type="match status" value="1"/>
</dbReference>
<feature type="transmembrane region" description="Helical" evidence="6">
    <location>
        <begin position="580"/>
        <end position="602"/>
    </location>
</feature>
<dbReference type="PANTHER" id="PTHR43335">
    <property type="entry name" value="ABC TRANSPORTER, ATP-BINDING PROTEIN"/>
    <property type="match status" value="1"/>
</dbReference>
<name>A0ABT1DU48_9ACTN</name>
<dbReference type="Gene3D" id="2.60.120.260">
    <property type="entry name" value="Galactose-binding domain-like"/>
    <property type="match status" value="1"/>
</dbReference>
<dbReference type="SMART" id="SM00382">
    <property type="entry name" value="AAA"/>
    <property type="match status" value="1"/>
</dbReference>
<dbReference type="InterPro" id="IPR027417">
    <property type="entry name" value="P-loop_NTPase"/>
</dbReference>
<dbReference type="Pfam" id="PF08530">
    <property type="entry name" value="PepX_C"/>
    <property type="match status" value="1"/>
</dbReference>
<dbReference type="Pfam" id="PF00005">
    <property type="entry name" value="ABC_tran"/>
    <property type="match status" value="1"/>
</dbReference>
<evidence type="ECO:0000256" key="6">
    <source>
        <dbReference type="SAM" id="Phobius"/>
    </source>
</evidence>
<evidence type="ECO:0000313" key="8">
    <source>
        <dbReference type="EMBL" id="MCO8274377.1"/>
    </source>
</evidence>
<evidence type="ECO:0000256" key="5">
    <source>
        <dbReference type="ARBA" id="ARBA00022840"/>
    </source>
</evidence>
<dbReference type="PROSITE" id="PS00211">
    <property type="entry name" value="ABC_TRANSPORTER_1"/>
    <property type="match status" value="1"/>
</dbReference>
<dbReference type="Pfam" id="PF02129">
    <property type="entry name" value="Peptidase_S15"/>
    <property type="match status" value="1"/>
</dbReference>
<protein>
    <submittedName>
        <fullName evidence="8">Alpha/beta fold hydrolase</fullName>
    </submittedName>
</protein>
<accession>A0ABT1DU48</accession>
<dbReference type="Proteomes" id="UP001523369">
    <property type="component" value="Unassembled WGS sequence"/>
</dbReference>
<comment type="caution">
    <text evidence="8">The sequence shown here is derived from an EMBL/GenBank/DDBJ whole genome shotgun (WGS) entry which is preliminary data.</text>
</comment>
<dbReference type="SMART" id="SM00939">
    <property type="entry name" value="PepX_C"/>
    <property type="match status" value="1"/>
</dbReference>
<dbReference type="InterPro" id="IPR003439">
    <property type="entry name" value="ABC_transporter-like_ATP-bd"/>
</dbReference>
<evidence type="ECO:0000259" key="7">
    <source>
        <dbReference type="PROSITE" id="PS50893"/>
    </source>
</evidence>
<feature type="transmembrane region" description="Helical" evidence="6">
    <location>
        <begin position="20"/>
        <end position="38"/>
    </location>
</feature>
<evidence type="ECO:0000256" key="2">
    <source>
        <dbReference type="ARBA" id="ARBA00022448"/>
    </source>
</evidence>
<keyword evidence="5" id="KW-0067">ATP-binding</keyword>
<dbReference type="InterPro" id="IPR000383">
    <property type="entry name" value="Xaa-Pro-like_dom"/>
</dbReference>
<organism evidence="8 9">
    <name type="scientific">Paractinoplanes aksuensis</name>
    <dbReference type="NCBI Taxonomy" id="2939490"/>
    <lineage>
        <taxon>Bacteria</taxon>
        <taxon>Bacillati</taxon>
        <taxon>Actinomycetota</taxon>
        <taxon>Actinomycetes</taxon>
        <taxon>Micromonosporales</taxon>
        <taxon>Micromonosporaceae</taxon>
        <taxon>Paractinoplanes</taxon>
    </lineage>
</organism>
<dbReference type="PROSITE" id="PS51318">
    <property type="entry name" value="TAT"/>
    <property type="match status" value="1"/>
</dbReference>
<dbReference type="SUPFAM" id="SSF52540">
    <property type="entry name" value="P-loop containing nucleoside triphosphate hydrolases"/>
    <property type="match status" value="1"/>
</dbReference>
<evidence type="ECO:0000256" key="1">
    <source>
        <dbReference type="ARBA" id="ARBA00005417"/>
    </source>
</evidence>
<gene>
    <name evidence="8" type="ORF">M1L60_27635</name>
</gene>
<dbReference type="InterPro" id="IPR006311">
    <property type="entry name" value="TAT_signal"/>
</dbReference>
<dbReference type="GO" id="GO:0016787">
    <property type="term" value="F:hydrolase activity"/>
    <property type="evidence" value="ECO:0007669"/>
    <property type="project" value="UniProtKB-KW"/>
</dbReference>
<dbReference type="InterPro" id="IPR013736">
    <property type="entry name" value="Xaa-Pro_dipept_C"/>
</dbReference>
<evidence type="ECO:0000313" key="9">
    <source>
        <dbReference type="Proteomes" id="UP001523369"/>
    </source>
</evidence>
<evidence type="ECO:0000256" key="4">
    <source>
        <dbReference type="ARBA" id="ARBA00022801"/>
    </source>
</evidence>
<dbReference type="RefSeq" id="WP_253240456.1">
    <property type="nucleotide sequence ID" value="NZ_JAMYJR010000031.1"/>
</dbReference>
<dbReference type="PROSITE" id="PS50893">
    <property type="entry name" value="ABC_TRANSPORTER_2"/>
    <property type="match status" value="1"/>
</dbReference>
<dbReference type="Gene3D" id="3.40.50.300">
    <property type="entry name" value="P-loop containing nucleotide triphosphate hydrolases"/>
    <property type="match status" value="1"/>
</dbReference>
<reference evidence="8 9" key="1">
    <citation type="submission" date="2022-06" db="EMBL/GenBank/DDBJ databases">
        <title>New Species of the Genus Actinoplanes, ActinopZanes ferrugineus.</title>
        <authorList>
            <person name="Ding P."/>
        </authorList>
    </citation>
    <scope>NUCLEOTIDE SEQUENCE [LARGE SCALE GENOMIC DNA]</scope>
    <source>
        <strain evidence="8 9">TRM88003</strain>
    </source>
</reference>
<dbReference type="InterPro" id="IPR029058">
    <property type="entry name" value="AB_hydrolase_fold"/>
</dbReference>
<keyword evidence="9" id="KW-1185">Reference proteome</keyword>
<keyword evidence="6" id="KW-0812">Transmembrane</keyword>
<keyword evidence="4 8" id="KW-0378">Hydrolase</keyword>
<dbReference type="SUPFAM" id="SSF49785">
    <property type="entry name" value="Galactose-binding domain-like"/>
    <property type="match status" value="1"/>
</dbReference>
<dbReference type="SUPFAM" id="SSF53474">
    <property type="entry name" value="alpha/beta-Hydrolases"/>
    <property type="match status" value="1"/>
</dbReference>
<keyword evidence="2" id="KW-0813">Transport</keyword>
<evidence type="ECO:0000256" key="3">
    <source>
        <dbReference type="ARBA" id="ARBA00022741"/>
    </source>
</evidence>
<dbReference type="InterPro" id="IPR008979">
    <property type="entry name" value="Galactose-bd-like_sf"/>
</dbReference>
<proteinExistence type="inferred from homology"/>
<keyword evidence="3" id="KW-0547">Nucleotide-binding</keyword>
<dbReference type="InterPro" id="IPR003593">
    <property type="entry name" value="AAA+_ATPase"/>
</dbReference>
<keyword evidence="6" id="KW-1133">Transmembrane helix</keyword>
<feature type="domain" description="ABC transporter" evidence="7">
    <location>
        <begin position="623"/>
        <end position="851"/>
    </location>
</feature>
<dbReference type="Gene3D" id="3.40.50.1820">
    <property type="entry name" value="alpha/beta hydrolase"/>
    <property type="match status" value="1"/>
</dbReference>